<dbReference type="AlphaFoldDB" id="A0A0E9SZ61"/>
<reference evidence="1" key="1">
    <citation type="submission" date="2014-11" db="EMBL/GenBank/DDBJ databases">
        <authorList>
            <person name="Amaro Gonzalez C."/>
        </authorList>
    </citation>
    <scope>NUCLEOTIDE SEQUENCE</scope>
</reference>
<organism evidence="1">
    <name type="scientific">Anguilla anguilla</name>
    <name type="common">European freshwater eel</name>
    <name type="synonym">Muraena anguilla</name>
    <dbReference type="NCBI Taxonomy" id="7936"/>
    <lineage>
        <taxon>Eukaryota</taxon>
        <taxon>Metazoa</taxon>
        <taxon>Chordata</taxon>
        <taxon>Craniata</taxon>
        <taxon>Vertebrata</taxon>
        <taxon>Euteleostomi</taxon>
        <taxon>Actinopterygii</taxon>
        <taxon>Neopterygii</taxon>
        <taxon>Teleostei</taxon>
        <taxon>Anguilliformes</taxon>
        <taxon>Anguillidae</taxon>
        <taxon>Anguilla</taxon>
    </lineage>
</organism>
<evidence type="ECO:0000313" key="1">
    <source>
        <dbReference type="EMBL" id="JAH46644.1"/>
    </source>
</evidence>
<reference evidence="1" key="2">
    <citation type="journal article" date="2015" name="Fish Shellfish Immunol.">
        <title>Early steps in the European eel (Anguilla anguilla)-Vibrio vulnificus interaction in the gills: Role of the RtxA13 toxin.</title>
        <authorList>
            <person name="Callol A."/>
            <person name="Pajuelo D."/>
            <person name="Ebbesson L."/>
            <person name="Teles M."/>
            <person name="MacKenzie S."/>
            <person name="Amaro C."/>
        </authorList>
    </citation>
    <scope>NUCLEOTIDE SEQUENCE</scope>
</reference>
<protein>
    <submittedName>
        <fullName evidence="1">Uncharacterized protein</fullName>
    </submittedName>
</protein>
<dbReference type="EMBL" id="GBXM01061933">
    <property type="protein sequence ID" value="JAH46644.1"/>
    <property type="molecule type" value="Transcribed_RNA"/>
</dbReference>
<name>A0A0E9SZ61_ANGAN</name>
<accession>A0A0E9SZ61</accession>
<proteinExistence type="predicted"/>
<sequence>MVTMKSLLTFTKVLLSRETWRANPSVDIRDQNSLQFKDYNFS</sequence>